<sequence>MENKKTIFIHIGYPKTGTTTLQNHFFPNIEDIQYLGKFYDKENKFVFEDELIAKIIFNDEVRSQISSTLDDSVIKNKAILSEEAFLFDCLRISRIKGKDYLPSCNNIAMALRRAFDENRYDVKILISIRKHDDMIASLYAQSYTHYYSKYNETDTFLKFLSLFLEDKSEHAFKKSLDYNDVVSQYKKIFGDRNIHVIVFEQLQHDPKEFYNNLCDFLGVDGNCIQKEFIDKQENIRSTSHGYKRIRKTTLLDKLYFFKEKYLPIAKIKLSKRQKEWLRSIVLSKNDHISKSISMSSEQRKAILEIYEDANKKLSQSFKLSLGKYGYYKD</sequence>
<dbReference type="OrthoDB" id="7065883at2"/>
<dbReference type="GO" id="GO:0008146">
    <property type="term" value="F:sulfotransferase activity"/>
    <property type="evidence" value="ECO:0007669"/>
    <property type="project" value="InterPro"/>
</dbReference>
<keyword evidence="3" id="KW-1185">Reference proteome</keyword>
<evidence type="ECO:0000259" key="1">
    <source>
        <dbReference type="Pfam" id="PF00685"/>
    </source>
</evidence>
<dbReference type="InterPro" id="IPR000863">
    <property type="entry name" value="Sulfotransferase_dom"/>
</dbReference>
<name>A0A4P9UIH1_METBY</name>
<dbReference type="RefSeq" id="WP_017841417.1">
    <property type="nucleotide sequence ID" value="NZ_CP035467.1"/>
</dbReference>
<evidence type="ECO:0000313" key="2">
    <source>
        <dbReference type="EMBL" id="QCW80874.1"/>
    </source>
</evidence>
<accession>A0A4P9UIH1</accession>
<dbReference type="Pfam" id="PF00685">
    <property type="entry name" value="Sulfotransfer_1"/>
    <property type="match status" value="1"/>
</dbReference>
<protein>
    <recommendedName>
        <fullName evidence="1">Sulfotransferase domain-containing protein</fullName>
    </recommendedName>
</protein>
<feature type="domain" description="Sulfotransferase" evidence="1">
    <location>
        <begin position="10"/>
        <end position="307"/>
    </location>
</feature>
<dbReference type="EMBL" id="CP035467">
    <property type="protein sequence ID" value="QCW80874.1"/>
    <property type="molecule type" value="Genomic_DNA"/>
</dbReference>
<dbReference type="InterPro" id="IPR027417">
    <property type="entry name" value="P-loop_NTPase"/>
</dbReference>
<dbReference type="Proteomes" id="UP000305881">
    <property type="component" value="Chromosome"/>
</dbReference>
<dbReference type="Gene3D" id="3.40.50.300">
    <property type="entry name" value="P-loop containing nucleotide triphosphate hydrolases"/>
    <property type="match status" value="1"/>
</dbReference>
<dbReference type="STRING" id="675511.GCA_000341735_02935"/>
<dbReference type="KEGG" id="mbur:EQU24_00335"/>
<organism evidence="2 3">
    <name type="scientific">Methylotuvimicrobium buryatense</name>
    <name type="common">Methylomicrobium buryatense</name>
    <dbReference type="NCBI Taxonomy" id="95641"/>
    <lineage>
        <taxon>Bacteria</taxon>
        <taxon>Pseudomonadati</taxon>
        <taxon>Pseudomonadota</taxon>
        <taxon>Gammaproteobacteria</taxon>
        <taxon>Methylococcales</taxon>
        <taxon>Methylococcaceae</taxon>
        <taxon>Methylotuvimicrobium</taxon>
    </lineage>
</organism>
<dbReference type="SUPFAM" id="SSF52540">
    <property type="entry name" value="P-loop containing nucleoside triphosphate hydrolases"/>
    <property type="match status" value="1"/>
</dbReference>
<reference evidence="3" key="1">
    <citation type="journal article" date="2019" name="J. Bacteriol.">
        <title>A Mutagenic Screen Identifies a TonB-Dependent Receptor Required for the Lanthanide Metal Switch in the Type I Methanotroph 'Methylotuvimicrobium buryatense' 5GB1C.</title>
        <authorList>
            <person name="Groom J.D."/>
            <person name="Ford S.M."/>
            <person name="Pesesky M.W."/>
            <person name="Lidstrom M.E."/>
        </authorList>
    </citation>
    <scope>NUCLEOTIDE SEQUENCE [LARGE SCALE GENOMIC DNA]</scope>
    <source>
        <strain evidence="3">5GB1C</strain>
    </source>
</reference>
<dbReference type="AlphaFoldDB" id="A0A4P9UIH1"/>
<proteinExistence type="predicted"/>
<gene>
    <name evidence="2" type="ORF">EQU24_00335</name>
</gene>
<evidence type="ECO:0000313" key="3">
    <source>
        <dbReference type="Proteomes" id="UP000305881"/>
    </source>
</evidence>